<name>A0ABN7V9W8_GIGMA</name>
<protein>
    <submittedName>
        <fullName evidence="1">2086_t:CDS:1</fullName>
    </submittedName>
</protein>
<accession>A0ABN7V9W8</accession>
<keyword evidence="2" id="KW-1185">Reference proteome</keyword>
<dbReference type="EMBL" id="CAJVQB010011595">
    <property type="protein sequence ID" value="CAG8748921.1"/>
    <property type="molecule type" value="Genomic_DNA"/>
</dbReference>
<reference evidence="1 2" key="1">
    <citation type="submission" date="2021-06" db="EMBL/GenBank/DDBJ databases">
        <authorList>
            <person name="Kallberg Y."/>
            <person name="Tangrot J."/>
            <person name="Rosling A."/>
        </authorList>
    </citation>
    <scope>NUCLEOTIDE SEQUENCE [LARGE SCALE GENOMIC DNA]</scope>
    <source>
        <strain evidence="1 2">120-4 pot B 10/14</strain>
    </source>
</reference>
<proteinExistence type="predicted"/>
<dbReference type="Proteomes" id="UP000789901">
    <property type="component" value="Unassembled WGS sequence"/>
</dbReference>
<evidence type="ECO:0000313" key="2">
    <source>
        <dbReference type="Proteomes" id="UP000789901"/>
    </source>
</evidence>
<gene>
    <name evidence="1" type="ORF">GMARGA_LOCUS16169</name>
</gene>
<organism evidence="1 2">
    <name type="scientific">Gigaspora margarita</name>
    <dbReference type="NCBI Taxonomy" id="4874"/>
    <lineage>
        <taxon>Eukaryota</taxon>
        <taxon>Fungi</taxon>
        <taxon>Fungi incertae sedis</taxon>
        <taxon>Mucoromycota</taxon>
        <taxon>Glomeromycotina</taxon>
        <taxon>Glomeromycetes</taxon>
        <taxon>Diversisporales</taxon>
        <taxon>Gigasporaceae</taxon>
        <taxon>Gigaspora</taxon>
    </lineage>
</organism>
<feature type="non-terminal residue" evidence="1">
    <location>
        <position position="85"/>
    </location>
</feature>
<comment type="caution">
    <text evidence="1">The sequence shown here is derived from an EMBL/GenBank/DDBJ whole genome shotgun (WGS) entry which is preliminary data.</text>
</comment>
<evidence type="ECO:0000313" key="1">
    <source>
        <dbReference type="EMBL" id="CAG8748921.1"/>
    </source>
</evidence>
<sequence>MLDLQAFEIRFKNLLEYYSKAAQYLNKALYPNRRSWARAYTFCYFTAGAQATSCVESINLHIKAITRRGNITLYELFNSLDLLIA</sequence>